<name>A0ABX2AUB2_9BACT</name>
<gene>
    <name evidence="2" type="ORF">HPS55_02945</name>
</gene>
<protein>
    <recommendedName>
        <fullName evidence="1">KOW domain-containing protein</fullName>
    </recommendedName>
</protein>
<sequence length="576" mass="65107">MWYIVKTDFYKEQGAIDDLLRLDGIGEIYFPVVRQELKEIGMEDSKPIRFRPAINGILFVYACDRNKLKAHLTTRGYFLKPDETDRTIAGRHRQVYGNAHLFTYSTEPQSLDSILEKSSIPDEDIYRYKVCIEQRAANVEDVRIVGESYNHLVSENDTVMIVDGPFAGFTGVIRQLKSHGVKDRHLFFRLGNMCVSLSGIRRFSYIVVRESGKGKKAQIPNTWRYIDFLTGRLQAAGFVDTAPAVLRNILYHYNKVSSIDECQTLLLQVAKARKSVSVKPNEHSGTCIKSAMAGKRVMESDEADSMEIARQAVYIEQMSDAERGALESLKRFFNSADNSVARALEDLVPDMPLRPFLTPTSGVHVPEGGNFVLLQHSDFTELILRVNLKHVFVKPNGHGETCLNSAMTGKRGMKSKTGRPESSDRNCVYYAHISLKPDTDGSGIEAMVNWGGFIHRYVGLTEEERAGFLEDLADKGYNETVRLLTHGNITHISPCLCGFATAVHGFTLDDVVARYDKLPASGYRLPVSLLRSLYPVCRLVRDCIPAAIELWQRQRFLEWRHLVQRFVFLHNVEGGR</sequence>
<dbReference type="GeneID" id="82156715"/>
<proteinExistence type="predicted"/>
<organism evidence="2 3">
    <name type="scientific">Xylanibacter rodentium</name>
    <dbReference type="NCBI Taxonomy" id="2736289"/>
    <lineage>
        <taxon>Bacteria</taxon>
        <taxon>Pseudomonadati</taxon>
        <taxon>Bacteroidota</taxon>
        <taxon>Bacteroidia</taxon>
        <taxon>Bacteroidales</taxon>
        <taxon>Prevotellaceae</taxon>
        <taxon>Xylanibacter</taxon>
    </lineage>
</organism>
<dbReference type="SMART" id="SM00739">
    <property type="entry name" value="KOW"/>
    <property type="match status" value="1"/>
</dbReference>
<evidence type="ECO:0000313" key="2">
    <source>
        <dbReference type="EMBL" id="NPE13293.1"/>
    </source>
</evidence>
<evidence type="ECO:0000259" key="1">
    <source>
        <dbReference type="SMART" id="SM00739"/>
    </source>
</evidence>
<dbReference type="InterPro" id="IPR005824">
    <property type="entry name" value="KOW"/>
</dbReference>
<reference evidence="2 3" key="1">
    <citation type="submission" date="2020-05" db="EMBL/GenBank/DDBJ databases">
        <title>Distinct polysaccharide utilization as determinants for interspecies competition between intestinal Prevotella spp.</title>
        <authorList>
            <person name="Galvez E.J.C."/>
            <person name="Iljazovic A."/>
            <person name="Strowig T."/>
        </authorList>
    </citation>
    <scope>NUCLEOTIDE SEQUENCE [LARGE SCALE GENOMIC DNA]</scope>
    <source>
        <strain evidence="2 3">PROD</strain>
    </source>
</reference>
<keyword evidence="3" id="KW-1185">Reference proteome</keyword>
<comment type="caution">
    <text evidence="2">The sequence shown here is derived from an EMBL/GenBank/DDBJ whole genome shotgun (WGS) entry which is preliminary data.</text>
</comment>
<dbReference type="RefSeq" id="WP_172175827.1">
    <property type="nucleotide sequence ID" value="NZ_CASGKG010000019.1"/>
</dbReference>
<dbReference type="EMBL" id="JABKKE010000003">
    <property type="protein sequence ID" value="NPE13293.1"/>
    <property type="molecule type" value="Genomic_DNA"/>
</dbReference>
<dbReference type="Proteomes" id="UP001193734">
    <property type="component" value="Unassembled WGS sequence"/>
</dbReference>
<accession>A0ABX2AUB2</accession>
<evidence type="ECO:0000313" key="3">
    <source>
        <dbReference type="Proteomes" id="UP001193734"/>
    </source>
</evidence>
<feature type="domain" description="KOW" evidence="1">
    <location>
        <begin position="152"/>
        <end position="179"/>
    </location>
</feature>